<reference evidence="2" key="1">
    <citation type="submission" date="2019-08" db="EMBL/GenBank/DDBJ databases">
        <authorList>
            <person name="Kucharzyk K."/>
            <person name="Murdoch R.W."/>
            <person name="Higgins S."/>
            <person name="Loffler F."/>
        </authorList>
    </citation>
    <scope>NUCLEOTIDE SEQUENCE</scope>
</reference>
<keyword evidence="1" id="KW-1133">Transmembrane helix</keyword>
<organism evidence="2">
    <name type="scientific">bioreactor metagenome</name>
    <dbReference type="NCBI Taxonomy" id="1076179"/>
    <lineage>
        <taxon>unclassified sequences</taxon>
        <taxon>metagenomes</taxon>
        <taxon>ecological metagenomes</taxon>
    </lineage>
</organism>
<name>A0A644T0W1_9ZZZZ</name>
<keyword evidence="1" id="KW-0472">Membrane</keyword>
<accession>A0A644T0W1</accession>
<evidence type="ECO:0000313" key="2">
    <source>
        <dbReference type="EMBL" id="MPL60429.1"/>
    </source>
</evidence>
<gene>
    <name evidence="2" type="ORF">SDC9_05990</name>
</gene>
<comment type="caution">
    <text evidence="2">The sequence shown here is derived from an EMBL/GenBank/DDBJ whole genome shotgun (WGS) entry which is preliminary data.</text>
</comment>
<keyword evidence="1" id="KW-0812">Transmembrane</keyword>
<sequence>MGESEWNKSITRSTKVKKGDVMNKTLSQQNGFLMLEIVLAVLIISIALVASLGMFINSTKANANAAEYTLAATLAQKQLEMLKLKDPHTYWAVFDLTTQTPIAWQDNTNQPPASYTVDTVASVCPENLDLVQVKVTVTWNKPTSDSNPSVTLTTFYPKISL</sequence>
<proteinExistence type="predicted"/>
<protein>
    <submittedName>
        <fullName evidence="2">Uncharacterized protein</fullName>
    </submittedName>
</protein>
<dbReference type="EMBL" id="VSSQ01000012">
    <property type="protein sequence ID" value="MPL60429.1"/>
    <property type="molecule type" value="Genomic_DNA"/>
</dbReference>
<feature type="transmembrane region" description="Helical" evidence="1">
    <location>
        <begin position="32"/>
        <end position="56"/>
    </location>
</feature>
<evidence type="ECO:0000256" key="1">
    <source>
        <dbReference type="SAM" id="Phobius"/>
    </source>
</evidence>
<dbReference type="AlphaFoldDB" id="A0A644T0W1"/>